<dbReference type="EMBL" id="JARLKZ010000005">
    <property type="protein sequence ID" value="MEC0240150.1"/>
    <property type="molecule type" value="Genomic_DNA"/>
</dbReference>
<keyword evidence="1" id="KW-0732">Signal</keyword>
<dbReference type="RefSeq" id="WP_326087564.1">
    <property type="nucleotide sequence ID" value="NZ_JARLKZ010000005.1"/>
</dbReference>
<organism evidence="2 3">
    <name type="scientific">Paenibacillus dokdonensis</name>
    <dbReference type="NCBI Taxonomy" id="2567944"/>
    <lineage>
        <taxon>Bacteria</taxon>
        <taxon>Bacillati</taxon>
        <taxon>Bacillota</taxon>
        <taxon>Bacilli</taxon>
        <taxon>Bacillales</taxon>
        <taxon>Paenibacillaceae</taxon>
        <taxon>Paenibacillus</taxon>
    </lineage>
</organism>
<feature type="chain" id="PRO_5046158877" evidence="1">
    <location>
        <begin position="25"/>
        <end position="227"/>
    </location>
</feature>
<gene>
    <name evidence="2" type="ORF">P4H66_09845</name>
</gene>
<evidence type="ECO:0000313" key="2">
    <source>
        <dbReference type="EMBL" id="MEC0240150.1"/>
    </source>
</evidence>
<reference evidence="2 3" key="1">
    <citation type="submission" date="2023-03" db="EMBL/GenBank/DDBJ databases">
        <title>Bacillus Genome Sequencing.</title>
        <authorList>
            <person name="Dunlap C."/>
        </authorList>
    </citation>
    <scope>NUCLEOTIDE SEQUENCE [LARGE SCALE GENOMIC DNA]</scope>
    <source>
        <strain evidence="2 3">BD-525</strain>
    </source>
</reference>
<comment type="caution">
    <text evidence="2">The sequence shown here is derived from an EMBL/GenBank/DDBJ whole genome shotgun (WGS) entry which is preliminary data.</text>
</comment>
<sequence length="227" mass="25547">MNNKWLLALPLSLALVFSMTQAVASGHAKVGEKKTSVCLSPKMVLLKVDMQKVWIDHTIWTRSYIVSAISNRPDQKDVLDRLLRNQQDVGNIIKPYYGDAAGNKLADLLREHILIAGKIVDAAKAGNQADVEKLDADWHRNADDIAKFLSSANPNWQFKVLQDMLYEHLQLIKEIVLDCLKGDWKADIAATDKNKIHMIHLADILTEGIVKQFPINFKRGAADLRNQ</sequence>
<keyword evidence="3" id="KW-1185">Reference proteome</keyword>
<proteinExistence type="predicted"/>
<protein>
    <submittedName>
        <fullName evidence="2">Glycosyltransferase</fullName>
    </submittedName>
</protein>
<feature type="signal peptide" evidence="1">
    <location>
        <begin position="1"/>
        <end position="24"/>
    </location>
</feature>
<dbReference type="Proteomes" id="UP001344632">
    <property type="component" value="Unassembled WGS sequence"/>
</dbReference>
<name>A0ABU6GK93_9BACL</name>
<accession>A0ABU6GK93</accession>
<evidence type="ECO:0000313" key="3">
    <source>
        <dbReference type="Proteomes" id="UP001344632"/>
    </source>
</evidence>
<evidence type="ECO:0000256" key="1">
    <source>
        <dbReference type="SAM" id="SignalP"/>
    </source>
</evidence>